<dbReference type="Proteomes" id="UP001151760">
    <property type="component" value="Unassembled WGS sequence"/>
</dbReference>
<sequence length="486" mass="57368">MPKFTIKSTDKAALKEYDQKSALYQTMHANKSFNRNLANHRLYHALMEALIEDENAMDKGVADTVQDHKRKHDDDEDDDDEDPPARQNRGKKTKMRRTKDSESFKKPSTTKETPKDKAPSKAPKLVSLLYQRNQLKNLLLRSRVELEYNIKECYKAITDQLDWNNLEGKKYPIDLSKTLPLIMDRGRQVIPVDYFINNDLEYLRGGSSSKKYTSSTKKTKVAKYDIPGIEDMVPSLWIPIKFKEGDFPRLYLQDIEDMLLLLVQKKVSNLKRDVIFDLGMALRMFTRRIVILKRVEDLQLGVESYQKKLNITKPETFKSDILLRTPYTTYNNPQGIIYLDKFKRNRLMRLDKLYKFSDETHTSVRSVLHHIASNLRMDYFPKRRWSNFDKQRSRIMIKEIDKLQLERMVMRNLEKFVGGREYGEDFRYDEKRTKGRKDAEELKRRVKIKGEKKEALLTPRQKPGDLRDPTRIELVILDIDSVQLMN</sequence>
<organism evidence="2 3">
    <name type="scientific">Tanacetum coccineum</name>
    <dbReference type="NCBI Taxonomy" id="301880"/>
    <lineage>
        <taxon>Eukaryota</taxon>
        <taxon>Viridiplantae</taxon>
        <taxon>Streptophyta</taxon>
        <taxon>Embryophyta</taxon>
        <taxon>Tracheophyta</taxon>
        <taxon>Spermatophyta</taxon>
        <taxon>Magnoliopsida</taxon>
        <taxon>eudicotyledons</taxon>
        <taxon>Gunneridae</taxon>
        <taxon>Pentapetalae</taxon>
        <taxon>asterids</taxon>
        <taxon>campanulids</taxon>
        <taxon>Asterales</taxon>
        <taxon>Asteraceae</taxon>
        <taxon>Asteroideae</taxon>
        <taxon>Anthemideae</taxon>
        <taxon>Anthemidinae</taxon>
        <taxon>Tanacetum</taxon>
    </lineage>
</organism>
<protein>
    <submittedName>
        <fullName evidence="2">Uncharacterized protein</fullName>
    </submittedName>
</protein>
<feature type="region of interest" description="Disordered" evidence="1">
    <location>
        <begin position="63"/>
        <end position="123"/>
    </location>
</feature>
<evidence type="ECO:0000313" key="2">
    <source>
        <dbReference type="EMBL" id="GJT22036.1"/>
    </source>
</evidence>
<dbReference type="EMBL" id="BQNB010013937">
    <property type="protein sequence ID" value="GJT22036.1"/>
    <property type="molecule type" value="Genomic_DNA"/>
</dbReference>
<gene>
    <name evidence="2" type="ORF">Tco_0891973</name>
</gene>
<name>A0ABQ5C7S7_9ASTR</name>
<proteinExistence type="predicted"/>
<comment type="caution">
    <text evidence="2">The sequence shown here is derived from an EMBL/GenBank/DDBJ whole genome shotgun (WGS) entry which is preliminary data.</text>
</comment>
<evidence type="ECO:0000313" key="3">
    <source>
        <dbReference type="Proteomes" id="UP001151760"/>
    </source>
</evidence>
<evidence type="ECO:0000256" key="1">
    <source>
        <dbReference type="SAM" id="MobiDB-lite"/>
    </source>
</evidence>
<reference evidence="2" key="2">
    <citation type="submission" date="2022-01" db="EMBL/GenBank/DDBJ databases">
        <authorList>
            <person name="Yamashiro T."/>
            <person name="Shiraishi A."/>
            <person name="Satake H."/>
            <person name="Nakayama K."/>
        </authorList>
    </citation>
    <scope>NUCLEOTIDE SEQUENCE</scope>
</reference>
<reference evidence="2" key="1">
    <citation type="journal article" date="2022" name="Int. J. Mol. Sci.">
        <title>Draft Genome of Tanacetum Coccineum: Genomic Comparison of Closely Related Tanacetum-Family Plants.</title>
        <authorList>
            <person name="Yamashiro T."/>
            <person name="Shiraishi A."/>
            <person name="Nakayama K."/>
            <person name="Satake H."/>
        </authorList>
    </citation>
    <scope>NUCLEOTIDE SEQUENCE</scope>
</reference>
<feature type="compositionally biased region" description="Basic residues" evidence="1">
    <location>
        <begin position="88"/>
        <end position="97"/>
    </location>
</feature>
<accession>A0ABQ5C7S7</accession>
<keyword evidence="3" id="KW-1185">Reference proteome</keyword>